<dbReference type="InterPro" id="IPR038071">
    <property type="entry name" value="UROD/MetE-like_sf"/>
</dbReference>
<dbReference type="Proteomes" id="UP000007177">
    <property type="component" value="Chromosome"/>
</dbReference>
<keyword evidence="3" id="KW-0456">Lyase</keyword>
<dbReference type="eggNOG" id="COG0407">
    <property type="taxonomic scope" value="Bacteria"/>
</dbReference>
<sequence>MTNSLEKNYNIRGKKMGKDLILKTLRHGNVDEVPWVPFSGVHAGFLKGYSARDVLTDGDKLFDSLIEVHKLYTPDGMPVIFDLQIEAEILGCELLWAEDNPPSVMSHPYAGELTVPCKCKIPKITDGRIPMVLDVMKRIKAVVGEDTALYGLICGPVTLASHLRGSQFFMDIIMYPEYVKELIGFCVEVCNAMSSYYIEAGMDIIALVDPLISQISPKSIEGLFMESFQAAFDFIKSKGALSCFFVCGDATIQMDVMCRTHPDGISIDENVNIYEAKKITDQYNIAIGGNIPLTTTLLFGNQQDNMKFIVEMLDNIDHHNLIVSPGCDMPYNVPIDNTVATVQAIKQTETVRKMIENYEAIDEKIPVDLPDYENLEKPLIEIFTLDAATCAACTYMVKGIMQADEEYGEKVEIKEYKYTNKVDIARTKKMGVQHLPSTYINGELKWSSIIPSKQELIDVVSKYL</sequence>
<evidence type="ECO:0000313" key="4">
    <source>
        <dbReference type="Proteomes" id="UP000007177"/>
    </source>
</evidence>
<dbReference type="InterPro" id="IPR000257">
    <property type="entry name" value="Uroporphyrinogen_deCOase"/>
</dbReference>
<keyword evidence="4" id="KW-1185">Reference proteome</keyword>
<gene>
    <name evidence="3" type="primary">uroD2</name>
    <name evidence="3" type="ordered locus">Awo_c27850</name>
</gene>
<dbReference type="EC" id="4.1.1.37" evidence="3"/>
<dbReference type="SUPFAM" id="SSF52833">
    <property type="entry name" value="Thioredoxin-like"/>
    <property type="match status" value="1"/>
</dbReference>
<feature type="domain" description="Thioredoxin-like fold" evidence="2">
    <location>
        <begin position="388"/>
        <end position="460"/>
    </location>
</feature>
<dbReference type="KEGG" id="awo:Awo_c27850"/>
<dbReference type="Gene3D" id="3.20.20.210">
    <property type="match status" value="1"/>
</dbReference>
<reference evidence="3 4" key="2">
    <citation type="journal article" date="2012" name="PLoS ONE">
        <title>An ancient pathway combining carbon dioxide fixation with the generation and utilization of a sodium ion gradient for ATP synthesis.</title>
        <authorList>
            <person name="Poehlein A."/>
            <person name="Schmidt S."/>
            <person name="Kaster A.K."/>
            <person name="Goenrich M."/>
            <person name="Vollmers J."/>
            <person name="Thurmer A."/>
            <person name="Bertsch J."/>
            <person name="Schuchmann K."/>
            <person name="Voigt B."/>
            <person name="Hecker M."/>
            <person name="Daniel R."/>
            <person name="Thauer R.K."/>
            <person name="Gottschalk G."/>
            <person name="Muller V."/>
        </authorList>
    </citation>
    <scope>NUCLEOTIDE SEQUENCE [LARGE SCALE GENOMIC DNA]</scope>
    <source>
        <strain evidence="4">ATCC 29683 / DSM 1030 / JCM 2381 / KCTC 1655 / WB1</strain>
    </source>
</reference>
<name>H6LG60_ACEWD</name>
<dbReference type="InterPro" id="IPR052024">
    <property type="entry name" value="Methanogen_methyltrans"/>
</dbReference>
<dbReference type="STRING" id="931626.Awo_c27850"/>
<evidence type="ECO:0000259" key="1">
    <source>
        <dbReference type="Pfam" id="PF01208"/>
    </source>
</evidence>
<dbReference type="PANTHER" id="PTHR47099:SF1">
    <property type="entry name" value="METHYLCOBAMIDE:COM METHYLTRANSFERASE MTBA"/>
    <property type="match status" value="1"/>
</dbReference>
<feature type="domain" description="Uroporphyrinogen decarboxylase (URO-D)" evidence="1">
    <location>
        <begin position="18"/>
        <end position="347"/>
    </location>
</feature>
<dbReference type="GO" id="GO:0004853">
    <property type="term" value="F:uroporphyrinogen decarboxylase activity"/>
    <property type="evidence" value="ECO:0007669"/>
    <property type="project" value="UniProtKB-EC"/>
</dbReference>
<dbReference type="GO" id="GO:0006779">
    <property type="term" value="P:porphyrin-containing compound biosynthetic process"/>
    <property type="evidence" value="ECO:0007669"/>
    <property type="project" value="InterPro"/>
</dbReference>
<dbReference type="InterPro" id="IPR012336">
    <property type="entry name" value="Thioredoxin-like_fold"/>
</dbReference>
<dbReference type="AlphaFoldDB" id="H6LG60"/>
<reference evidence="4" key="1">
    <citation type="submission" date="2011-07" db="EMBL/GenBank/DDBJ databases">
        <title>Complete genome sequence of Acetobacterium woodii.</title>
        <authorList>
            <person name="Poehlein A."/>
            <person name="Schmidt S."/>
            <person name="Kaster A.-K."/>
            <person name="Goenrich M."/>
            <person name="Vollmers J."/>
            <person name="Thuermer A."/>
            <person name="Gottschalk G."/>
            <person name="Thauer R.K."/>
            <person name="Daniel R."/>
            <person name="Mueller V."/>
        </authorList>
    </citation>
    <scope>NUCLEOTIDE SEQUENCE [LARGE SCALE GENOMIC DNA]</scope>
    <source>
        <strain evidence="4">ATCC 29683 / DSM 1030 / JCM 2381 / KCTC 1655 / WB1</strain>
    </source>
</reference>
<evidence type="ECO:0000313" key="3">
    <source>
        <dbReference type="EMBL" id="AFA49536.1"/>
    </source>
</evidence>
<dbReference type="Gene3D" id="3.40.30.10">
    <property type="entry name" value="Glutaredoxin"/>
    <property type="match status" value="1"/>
</dbReference>
<dbReference type="EMBL" id="CP002987">
    <property type="protein sequence ID" value="AFA49536.1"/>
    <property type="molecule type" value="Genomic_DNA"/>
</dbReference>
<protein>
    <submittedName>
        <fullName evidence="3">Uroporphyrinogen decarboxylase UroD2</fullName>
        <ecNumber evidence="3">4.1.1.37</ecNumber>
    </submittedName>
</protein>
<dbReference type="Pfam" id="PF01208">
    <property type="entry name" value="URO-D"/>
    <property type="match status" value="1"/>
</dbReference>
<proteinExistence type="predicted"/>
<accession>H6LG60</accession>
<dbReference type="SUPFAM" id="SSF51726">
    <property type="entry name" value="UROD/MetE-like"/>
    <property type="match status" value="1"/>
</dbReference>
<dbReference type="HOGENOM" id="CLU_040933_2_2_9"/>
<organism evidence="3 4">
    <name type="scientific">Acetobacterium woodii (strain ATCC 29683 / DSM 1030 / JCM 2381 / KCTC 1655 / WB1)</name>
    <dbReference type="NCBI Taxonomy" id="931626"/>
    <lineage>
        <taxon>Bacteria</taxon>
        <taxon>Bacillati</taxon>
        <taxon>Bacillota</taxon>
        <taxon>Clostridia</taxon>
        <taxon>Eubacteriales</taxon>
        <taxon>Eubacteriaceae</taxon>
        <taxon>Acetobacterium</taxon>
    </lineage>
</organism>
<dbReference type="Pfam" id="PF13192">
    <property type="entry name" value="Thioredoxin_3"/>
    <property type="match status" value="1"/>
</dbReference>
<dbReference type="InterPro" id="IPR036249">
    <property type="entry name" value="Thioredoxin-like_sf"/>
</dbReference>
<evidence type="ECO:0000259" key="2">
    <source>
        <dbReference type="Pfam" id="PF13192"/>
    </source>
</evidence>
<dbReference type="PANTHER" id="PTHR47099">
    <property type="entry name" value="METHYLCOBAMIDE:COM METHYLTRANSFERASE MTBA"/>
    <property type="match status" value="1"/>
</dbReference>